<evidence type="ECO:0000256" key="23">
    <source>
        <dbReference type="ARBA" id="ARBA00023180"/>
    </source>
</evidence>
<dbReference type="PANTHER" id="PTHR21573:SF0">
    <property type="entry name" value="ER MEMBRANE PROTEIN COMPLEX SUBUNIT 1"/>
    <property type="match status" value="1"/>
</dbReference>
<keyword evidence="17" id="KW-0931">ER-Golgi transport</keyword>
<keyword evidence="11" id="KW-0812">Transmembrane</keyword>
<evidence type="ECO:0000256" key="13">
    <source>
        <dbReference type="ARBA" id="ARBA00022729"/>
    </source>
</evidence>
<evidence type="ECO:0000256" key="26">
    <source>
        <dbReference type="ARBA" id="ARBA00077418"/>
    </source>
</evidence>
<evidence type="ECO:0000256" key="9">
    <source>
        <dbReference type="ARBA" id="ARBA00022490"/>
    </source>
</evidence>
<feature type="compositionally biased region" description="Polar residues" evidence="29">
    <location>
        <begin position="462"/>
        <end position="471"/>
    </location>
</feature>
<feature type="region of interest" description="Disordered" evidence="29">
    <location>
        <begin position="453"/>
        <end position="499"/>
    </location>
</feature>
<dbReference type="CDD" id="cd08830">
    <property type="entry name" value="ArfGap_ArfGap1"/>
    <property type="match status" value="1"/>
</dbReference>
<keyword evidence="16" id="KW-0862">Zinc</keyword>
<feature type="region of interest" description="Disordered" evidence="29">
    <location>
        <begin position="619"/>
        <end position="739"/>
    </location>
</feature>
<keyword evidence="13" id="KW-0732">Signal</keyword>
<evidence type="ECO:0000256" key="4">
    <source>
        <dbReference type="ARBA" id="ARBA00007904"/>
    </source>
</evidence>
<feature type="compositionally biased region" description="Low complexity" evidence="29">
    <location>
        <begin position="472"/>
        <end position="499"/>
    </location>
</feature>
<dbReference type="Gene3D" id="1.25.40.10">
    <property type="entry name" value="Tetratricopeptide repeat domain"/>
    <property type="match status" value="1"/>
</dbReference>
<dbReference type="InterPro" id="IPR001164">
    <property type="entry name" value="ArfGAP_dom"/>
</dbReference>
<evidence type="ECO:0000256" key="14">
    <source>
        <dbReference type="ARBA" id="ARBA00022771"/>
    </source>
</evidence>
<evidence type="ECO:0000256" key="21">
    <source>
        <dbReference type="ARBA" id="ARBA00023034"/>
    </source>
</evidence>
<proteinExistence type="inferred from homology"/>
<dbReference type="FunFam" id="1.10.220.150:FF:000008">
    <property type="entry name" value="ADP-ribosylation factor GTPase activating protein 1"/>
    <property type="match status" value="1"/>
</dbReference>
<evidence type="ECO:0000256" key="7">
    <source>
        <dbReference type="ARBA" id="ARBA00022448"/>
    </source>
</evidence>
<evidence type="ECO:0000256" key="15">
    <source>
        <dbReference type="ARBA" id="ARBA00022824"/>
    </source>
</evidence>
<keyword evidence="15" id="KW-0256">Endoplasmic reticulum</keyword>
<keyword evidence="14 28" id="KW-0863">Zinc-finger</keyword>
<keyword evidence="18" id="KW-0653">Protein transport</keyword>
<dbReference type="PROSITE" id="PS50115">
    <property type="entry name" value="ARFGAP"/>
    <property type="match status" value="1"/>
</dbReference>
<name>A0A8J6HCH3_TENMO</name>
<dbReference type="GO" id="GO:0005096">
    <property type="term" value="F:GTPase activator activity"/>
    <property type="evidence" value="ECO:0007669"/>
    <property type="project" value="UniProtKB-KW"/>
</dbReference>
<comment type="subcellular location">
    <subcellularLocation>
        <location evidence="2">Cytoplasm</location>
    </subcellularLocation>
    <subcellularLocation>
        <location evidence="1">Endoplasmic reticulum membrane</location>
        <topology evidence="1">Single-pass type I membrane protein</topology>
    </subcellularLocation>
    <subcellularLocation>
        <location evidence="3">Golgi apparatus</location>
    </subcellularLocation>
</comment>
<keyword evidence="23" id="KW-0325">Glycoprotein</keyword>
<evidence type="ECO:0000256" key="8">
    <source>
        <dbReference type="ARBA" id="ARBA00022468"/>
    </source>
</evidence>
<dbReference type="InterPro" id="IPR011678">
    <property type="entry name" value="EMC1_C"/>
</dbReference>
<dbReference type="Pfam" id="PF25293">
    <property type="entry name" value="Beta-prop_EMC1_N"/>
    <property type="match status" value="1"/>
</dbReference>
<comment type="caution">
    <text evidence="31">The sequence shown here is derived from an EMBL/GenBank/DDBJ whole genome shotgun (WGS) entry which is preliminary data.</text>
</comment>
<evidence type="ECO:0000256" key="24">
    <source>
        <dbReference type="ARBA" id="ARBA00058112"/>
    </source>
</evidence>
<evidence type="ECO:0000313" key="32">
    <source>
        <dbReference type="Proteomes" id="UP000719412"/>
    </source>
</evidence>
<evidence type="ECO:0000256" key="6">
    <source>
        <dbReference type="ARBA" id="ARBA00020824"/>
    </source>
</evidence>
<feature type="region of interest" description="Disordered" evidence="29">
    <location>
        <begin position="278"/>
        <end position="337"/>
    </location>
</feature>
<evidence type="ECO:0000256" key="20">
    <source>
        <dbReference type="ARBA" id="ARBA00022990"/>
    </source>
</evidence>
<dbReference type="InterPro" id="IPR058545">
    <property type="entry name" value="Beta-prop_EMC1_1st"/>
</dbReference>
<keyword evidence="9" id="KW-0963">Cytoplasm</keyword>
<dbReference type="Pfam" id="PF01412">
    <property type="entry name" value="ArfGap"/>
    <property type="match status" value="1"/>
</dbReference>
<accession>A0A8J6HCH3</accession>
<dbReference type="GO" id="GO:0034975">
    <property type="term" value="P:protein folding in endoplasmic reticulum"/>
    <property type="evidence" value="ECO:0007669"/>
    <property type="project" value="TreeGrafter"/>
</dbReference>
<dbReference type="InterPro" id="IPR038508">
    <property type="entry name" value="ArfGAP_dom_sf"/>
</dbReference>
<dbReference type="SUPFAM" id="SSF57863">
    <property type="entry name" value="ArfGap/RecO-like zinc finger"/>
    <property type="match status" value="1"/>
</dbReference>
<reference evidence="31" key="2">
    <citation type="submission" date="2021-08" db="EMBL/GenBank/DDBJ databases">
        <authorList>
            <person name="Eriksson T."/>
        </authorList>
    </citation>
    <scope>NUCLEOTIDE SEQUENCE</scope>
    <source>
        <strain evidence="31">Stoneville</strain>
        <tissue evidence="31">Whole head</tissue>
    </source>
</reference>
<dbReference type="Proteomes" id="UP000719412">
    <property type="component" value="Unassembled WGS sequence"/>
</dbReference>
<dbReference type="InterPro" id="IPR015943">
    <property type="entry name" value="WD40/YVTN_repeat-like_dom_sf"/>
</dbReference>
<protein>
    <recommendedName>
        <fullName evidence="25">ADP-ribosylation factor GTPase-activating protein 1</fullName>
    </recommendedName>
    <alternativeName>
        <fullName evidence="27">ADP-ribosylation factor 1 GTPase-activating protein</fullName>
    </alternativeName>
    <alternativeName>
        <fullName evidence="26">ARF1-directed GTPase-activating protein</fullName>
    </alternativeName>
    <alternativeName>
        <fullName evidence="6">ER membrane protein complex subunit 1</fullName>
    </alternativeName>
</protein>
<comment type="similarity">
    <text evidence="4">Belongs to the EMC1 family.</text>
</comment>
<dbReference type="InterPro" id="IPR011047">
    <property type="entry name" value="Quinoprotein_ADH-like_sf"/>
</dbReference>
<evidence type="ECO:0000256" key="18">
    <source>
        <dbReference type="ARBA" id="ARBA00022927"/>
    </source>
</evidence>
<feature type="region of interest" description="Disordered" evidence="29">
    <location>
        <begin position="1719"/>
        <end position="1758"/>
    </location>
</feature>
<feature type="compositionally biased region" description="Gly residues" evidence="29">
    <location>
        <begin position="625"/>
        <end position="640"/>
    </location>
</feature>
<dbReference type="InterPro" id="IPR037278">
    <property type="entry name" value="ARFGAP/RecO"/>
</dbReference>
<keyword evidence="21" id="KW-0333">Golgi apparatus</keyword>
<dbReference type="FunFam" id="1.25.40.10:FF:000477">
    <property type="entry name" value="gamma-soluble NSF attachment protein"/>
    <property type="match status" value="1"/>
</dbReference>
<evidence type="ECO:0000256" key="2">
    <source>
        <dbReference type="ARBA" id="ARBA00004496"/>
    </source>
</evidence>
<dbReference type="InterPro" id="IPR011990">
    <property type="entry name" value="TPR-like_helical_dom_sf"/>
</dbReference>
<feature type="compositionally biased region" description="Polar residues" evidence="29">
    <location>
        <begin position="294"/>
        <end position="303"/>
    </location>
</feature>
<gene>
    <name evidence="31" type="ORF">GEV33_010661</name>
</gene>
<dbReference type="EMBL" id="JABDTM020026270">
    <property type="protein sequence ID" value="KAH0812130.1"/>
    <property type="molecule type" value="Genomic_DNA"/>
</dbReference>
<dbReference type="Gene3D" id="1.10.220.150">
    <property type="entry name" value="Arf GTPase activating protein"/>
    <property type="match status" value="1"/>
</dbReference>
<comment type="subunit">
    <text evidence="5">Component of the ER membrane protein complex (EMC).</text>
</comment>
<dbReference type="SMART" id="SM00105">
    <property type="entry name" value="ArfGap"/>
    <property type="match status" value="1"/>
</dbReference>
<comment type="function">
    <text evidence="24">GTPase-activating protein (GAP) for the ADP ribosylation factor 1 (ARF1). Involved in membrane trafficking and /or vesicle transport. Promotes hydrolysis of the ARF1-bound GTP and thus, is required for the dissociation of coat proteins from Golgi-derived membranes and vesicles, a prerequisite for vesicle's fusion with target compartment. Probably regulates ARF1-mediated transport via its interaction with the KDELR proteins and TMED2. Overexpression induces the redistribution of the entire Golgi complex to the endoplasmic reticulum, as when ARF1 is deactivated. Its activity is stimulated by phosphoinosides and inhibited by phosphatidylcholine.</text>
</comment>
<dbReference type="GO" id="GO:0008270">
    <property type="term" value="F:zinc ion binding"/>
    <property type="evidence" value="ECO:0007669"/>
    <property type="project" value="UniProtKB-KW"/>
</dbReference>
<reference evidence="31" key="1">
    <citation type="journal article" date="2020" name="J Insects Food Feed">
        <title>The yellow mealworm (Tenebrio molitor) genome: a resource for the emerging insects as food and feed industry.</title>
        <authorList>
            <person name="Eriksson T."/>
            <person name="Andere A."/>
            <person name="Kelstrup H."/>
            <person name="Emery V."/>
            <person name="Picard C."/>
        </authorList>
    </citation>
    <scope>NUCLEOTIDE SEQUENCE</scope>
    <source>
        <strain evidence="31">Stoneville</strain>
        <tissue evidence="31">Whole head</tissue>
    </source>
</reference>
<evidence type="ECO:0000256" key="27">
    <source>
        <dbReference type="ARBA" id="ARBA00081514"/>
    </source>
</evidence>
<sequence length="1984" mass="220528">MDTSHKNEQGQEHIRNAEKHLKTSLLKWRPDYDSAADEYDKAATCFRNCKNFVQCKECLLKVVDCHKQNRAVFNAAKALDQCVLVCKELGELQEIASLAERAANMFQSNGSAEKAASSLERAAKILESRYPEQALRLFQHASEIAMIQDNPRQAAEYVSKVARINVKLQQYDSAADAVRRELDLHRECGAGQAAGRLAVALVLVQLTRGDLVAAEKAFKEWGNYCDAPEVQTLEMLLQAYDEEDQEAAKAALGNPFIRNMDVEYAILARDMPLPEGIAKPPKASVRENAAPSYVSPNSQTTATIEDRPDEKGESQRSEPKEGASEDEFEVAKMASPRTRRVLQELKPHNENDKCFECGTHNPQWVSVTYGIWICLECSGKHRGLGVHLSFVRSVTMDKWKDVELEKMKVGGNRNARVFFEAQSDWDDHMTIQQRYNTKAAALYRDKVSTLAQGKSWDEKKSPAQNYTGSLITSSSTNNYSSSSNSYSNSSSTYQNSDSYQGGYQNYNTTEFKDQKDAFFAKKQAENATRRGDLPPSQGGKYSGFGYTMEPPPRSQSQEFVDSAMSSLASGWSFLSSSATKIASKATENAVKYGGLATQKVVDISSHVGDKMGELGRKGWREVAGSGNGGDYHSGGYGQVGGDNYHSPGEKSSLVSSGNGYVRDEDWSCSSQQGSRASSPKSPGQNWDGSWGGYQSDHQGYQSDSRDFSGSSATSPTGSISQKHSKKEKKSKEQKKPTWDDKWGDDELWESLNKCASAASKLGTRDLSSVDLTFPVVAVTCQSCQESEVMWVRYPRATISVTILWISLSNALYEDQVGKFDWKRSFIGKVKHARFDNKRLIVTTQENVLASLSLKNDQIQWRQLMESPVDQQPQLLHLDKDIITVSGTKSSFYVRGWDAPTGSLLYEWSIVTERDVDSFWMVKGDLLVHVAPVPGSHMEVTHYNAKTGEVRSKTRKLVETWVGAPNKCATATPYFVCVSNGQLFWFDVITDEPRARSHSVQALIGESDTGSVHLSEFEAPVPAVLLIKNNGARVVEIEGESVKSLPHSLLPNAIYVDNAIYQLEANFDNPEKLIRVKAVDFSTGQEGVSVEVDYPLGLGGPYVVAGQCRGAICDLLLSSTDNALTLVRLPEGKVVWTREEALSDIVSVEFFELPVSELDASIENEFTTASNDIISMFSHRISTQTKQLYNLLLSGQLLGNNGLVRDDFGLHRIIVVATSVGKLFGIDTLSGSIVWSYRLPNVKPFNDVTMMLLVQRTARYAPLPGQCVLLAEDGNSGNGVIFKFDPITGASSRGIERLEYKIKQAVLLPHEDDNHIKPVLVVASDNSLHVYPEDGRKVVRQHSDTTYVYTIDGSLIRGYKVTASFSIGQVWEVNLGPSELVAVGTRPVSERVHSQGRVLPDRSVYYKYVNPNLIALATLSEDPLHKHVVSVYLVDGVTGLVLYSTSHKKAKGPVHLVHSENWLVYTFFNERFRRTELVAAELYEGHIQSNSTAFSSFGVSQLPHIQTQSYILPANPASMTVTLTERGITNKFLLVGMSSGSVVEIPWMLVQPRFAEVACGPEESCIPYMPEIPMPSEAIINYNQTLGRIKRIDVAPAKLESTSHVLVHGLDLFYTRVAPSKTFDVLKEDFDHRLIVLVLSGLVLASYVTNSDDVDRVGIVDPRRVRFESVIERGIRREHPRSGSKYKRQDFPAIFFDSGCAAARGRDGGWLGSNAVPSMSHRPTLRMPTRSKRPAVEAADRTINSHRALDATPPPPTTTIFRKDESGANARLSLGKMDTNMDVTHRKSNVSCSPARFRWDSDPERPEAVNVCPRYPYLNDRVFGVEQVFSIRTCGATVLRLMRHVIRNCGSSSGKRDRPRPLFLRSRDGTIWVPSRSAEPTGTTGPERTICTPRCCKMQAASFCSFPVLLRLFLKRHQTRFHDFISVANNAAAPVRSGQWGRLDERAFCLRRWGEEVEDVESNENGMVDICFGRDKFDVWMERLN</sequence>
<keyword evidence="22" id="KW-0472">Membrane</keyword>
<keyword evidence="12" id="KW-0479">Metal-binding</keyword>
<feature type="compositionally biased region" description="Basic and acidic residues" evidence="29">
    <location>
        <begin position="304"/>
        <end position="323"/>
    </location>
</feature>
<keyword evidence="10" id="KW-0597">Phosphoprotein</keyword>
<evidence type="ECO:0000256" key="12">
    <source>
        <dbReference type="ARBA" id="ARBA00022723"/>
    </source>
</evidence>
<dbReference type="PANTHER" id="PTHR21573">
    <property type="entry name" value="ER MEMBRANE PROTEIN COMPLEX SUBUNIT 1"/>
    <property type="match status" value="1"/>
</dbReference>
<dbReference type="GO" id="GO:0005794">
    <property type="term" value="C:Golgi apparatus"/>
    <property type="evidence" value="ECO:0007669"/>
    <property type="project" value="UniProtKB-SubCell"/>
</dbReference>
<evidence type="ECO:0000256" key="29">
    <source>
        <dbReference type="SAM" id="MobiDB-lite"/>
    </source>
</evidence>
<evidence type="ECO:0000256" key="16">
    <source>
        <dbReference type="ARBA" id="ARBA00022833"/>
    </source>
</evidence>
<dbReference type="GO" id="GO:0072546">
    <property type="term" value="C:EMC complex"/>
    <property type="evidence" value="ECO:0007669"/>
    <property type="project" value="InterPro"/>
</dbReference>
<dbReference type="GO" id="GO:0015031">
    <property type="term" value="P:protein transport"/>
    <property type="evidence" value="ECO:0007669"/>
    <property type="project" value="UniProtKB-KW"/>
</dbReference>
<evidence type="ECO:0000256" key="22">
    <source>
        <dbReference type="ARBA" id="ARBA00023136"/>
    </source>
</evidence>
<evidence type="ECO:0000256" key="5">
    <source>
        <dbReference type="ARBA" id="ARBA00011276"/>
    </source>
</evidence>
<evidence type="ECO:0000313" key="31">
    <source>
        <dbReference type="EMBL" id="KAH0812130.1"/>
    </source>
</evidence>
<dbReference type="Pfam" id="PF07774">
    <property type="entry name" value="EMC1_C"/>
    <property type="match status" value="1"/>
</dbReference>
<dbReference type="SUPFAM" id="SSF48452">
    <property type="entry name" value="TPR-like"/>
    <property type="match status" value="1"/>
</dbReference>
<feature type="compositionally biased region" description="Polar residues" evidence="29">
    <location>
        <begin position="695"/>
        <end position="719"/>
    </location>
</feature>
<dbReference type="GO" id="GO:0016192">
    <property type="term" value="P:vesicle-mediated transport"/>
    <property type="evidence" value="ECO:0007669"/>
    <property type="project" value="UniProtKB-KW"/>
</dbReference>
<organism evidence="31 32">
    <name type="scientific">Tenebrio molitor</name>
    <name type="common">Yellow mealworm beetle</name>
    <dbReference type="NCBI Taxonomy" id="7067"/>
    <lineage>
        <taxon>Eukaryota</taxon>
        <taxon>Metazoa</taxon>
        <taxon>Ecdysozoa</taxon>
        <taxon>Arthropoda</taxon>
        <taxon>Hexapoda</taxon>
        <taxon>Insecta</taxon>
        <taxon>Pterygota</taxon>
        <taxon>Neoptera</taxon>
        <taxon>Endopterygota</taxon>
        <taxon>Coleoptera</taxon>
        <taxon>Polyphaga</taxon>
        <taxon>Cucujiformia</taxon>
        <taxon>Tenebrionidae</taxon>
        <taxon>Tenebrio</taxon>
    </lineage>
</organism>
<evidence type="ECO:0000256" key="10">
    <source>
        <dbReference type="ARBA" id="ARBA00022553"/>
    </source>
</evidence>
<keyword evidence="7" id="KW-0813">Transport</keyword>
<dbReference type="InterPro" id="IPR026895">
    <property type="entry name" value="EMC1"/>
</dbReference>
<dbReference type="SUPFAM" id="SSF50998">
    <property type="entry name" value="Quinoprotein alcohol dehydrogenase-like"/>
    <property type="match status" value="1"/>
</dbReference>
<dbReference type="PRINTS" id="PR00405">
    <property type="entry name" value="REVINTRACTNG"/>
</dbReference>
<evidence type="ECO:0000256" key="17">
    <source>
        <dbReference type="ARBA" id="ARBA00022892"/>
    </source>
</evidence>
<dbReference type="Pfam" id="PF14938">
    <property type="entry name" value="SNAP"/>
    <property type="match status" value="1"/>
</dbReference>
<feature type="compositionally biased region" description="Basic and acidic residues" evidence="29">
    <location>
        <begin position="729"/>
        <end position="739"/>
    </location>
</feature>
<keyword evidence="19" id="KW-1133">Transmembrane helix</keyword>
<feature type="domain" description="Arf-GAP" evidence="30">
    <location>
        <begin position="339"/>
        <end position="456"/>
    </location>
</feature>
<evidence type="ECO:0000256" key="1">
    <source>
        <dbReference type="ARBA" id="ARBA00004115"/>
    </source>
</evidence>
<evidence type="ECO:0000256" key="19">
    <source>
        <dbReference type="ARBA" id="ARBA00022989"/>
    </source>
</evidence>
<keyword evidence="32" id="KW-1185">Reference proteome</keyword>
<evidence type="ECO:0000256" key="25">
    <source>
        <dbReference type="ARBA" id="ARBA00071258"/>
    </source>
</evidence>
<evidence type="ECO:0000259" key="30">
    <source>
        <dbReference type="PROSITE" id="PS50115"/>
    </source>
</evidence>
<dbReference type="Gene3D" id="2.130.10.10">
    <property type="entry name" value="YVTN repeat-like/Quinoprotein amine dehydrogenase"/>
    <property type="match status" value="2"/>
</dbReference>
<evidence type="ECO:0000256" key="3">
    <source>
        <dbReference type="ARBA" id="ARBA00004555"/>
    </source>
</evidence>
<evidence type="ECO:0000256" key="11">
    <source>
        <dbReference type="ARBA" id="ARBA00022692"/>
    </source>
</evidence>
<keyword evidence="20" id="KW-0007">Acetylation</keyword>
<keyword evidence="8" id="KW-0343">GTPase activation</keyword>
<evidence type="ECO:0000256" key="28">
    <source>
        <dbReference type="PROSITE-ProRule" id="PRU00288"/>
    </source>
</evidence>
<feature type="compositionally biased region" description="Low complexity" evidence="29">
    <location>
        <begin position="667"/>
        <end position="681"/>
    </location>
</feature>